<evidence type="ECO:0000259" key="5">
    <source>
        <dbReference type="PROSITE" id="PS50111"/>
    </source>
</evidence>
<dbReference type="CDD" id="cd06225">
    <property type="entry name" value="HAMP"/>
    <property type="match status" value="1"/>
</dbReference>
<proteinExistence type="inferred from homology"/>
<evidence type="ECO:0000256" key="3">
    <source>
        <dbReference type="PROSITE-ProRule" id="PRU00284"/>
    </source>
</evidence>
<dbReference type="InterPro" id="IPR003660">
    <property type="entry name" value="HAMP_dom"/>
</dbReference>
<protein>
    <submittedName>
        <fullName evidence="7">Methyl-accepting chemotaxis protein</fullName>
    </submittedName>
</protein>
<feature type="domain" description="Methyl-accepting transducer" evidence="5">
    <location>
        <begin position="334"/>
        <end position="570"/>
    </location>
</feature>
<dbReference type="EMBL" id="LT670844">
    <property type="protein sequence ID" value="SHJ72876.1"/>
    <property type="molecule type" value="Genomic_DNA"/>
</dbReference>
<accession>A0A1M6LNT6</accession>
<dbReference type="GO" id="GO:0007165">
    <property type="term" value="P:signal transduction"/>
    <property type="evidence" value="ECO:0007669"/>
    <property type="project" value="UniProtKB-KW"/>
</dbReference>
<dbReference type="PROSITE" id="PS50111">
    <property type="entry name" value="CHEMOTAXIS_TRANSDUC_2"/>
    <property type="match status" value="1"/>
</dbReference>
<evidence type="ECO:0000259" key="6">
    <source>
        <dbReference type="PROSITE" id="PS50885"/>
    </source>
</evidence>
<dbReference type="PANTHER" id="PTHR32089:SF112">
    <property type="entry name" value="LYSOZYME-LIKE PROTEIN-RELATED"/>
    <property type="match status" value="1"/>
</dbReference>
<feature type="domain" description="HAMP" evidence="6">
    <location>
        <begin position="241"/>
        <end position="294"/>
    </location>
</feature>
<keyword evidence="4" id="KW-0472">Membrane</keyword>
<feature type="transmembrane region" description="Helical" evidence="4">
    <location>
        <begin position="43"/>
        <end position="61"/>
    </location>
</feature>
<dbReference type="PROSITE" id="PS50885">
    <property type="entry name" value="HAMP"/>
    <property type="match status" value="1"/>
</dbReference>
<dbReference type="Gene3D" id="6.10.340.10">
    <property type="match status" value="1"/>
</dbReference>
<keyword evidence="4" id="KW-0812">Transmembrane</keyword>
<dbReference type="GO" id="GO:0004888">
    <property type="term" value="F:transmembrane signaling receptor activity"/>
    <property type="evidence" value="ECO:0007669"/>
    <property type="project" value="InterPro"/>
</dbReference>
<comment type="similarity">
    <text evidence="2">Belongs to the methyl-accepting chemotaxis (MCP) protein family.</text>
</comment>
<reference evidence="7 8" key="1">
    <citation type="submission" date="2016-11" db="EMBL/GenBank/DDBJ databases">
        <authorList>
            <person name="Jaros S."/>
            <person name="Januszkiewicz K."/>
            <person name="Wedrychowicz H."/>
        </authorList>
    </citation>
    <scope>NUCLEOTIDE SEQUENCE [LARGE SCALE GENOMIC DNA]</scope>
    <source>
        <strain evidence="7 8">GAS499</strain>
    </source>
</reference>
<dbReference type="SUPFAM" id="SSF58104">
    <property type="entry name" value="Methyl-accepting chemotaxis protein (MCP) signaling domain"/>
    <property type="match status" value="1"/>
</dbReference>
<dbReference type="Proteomes" id="UP000189935">
    <property type="component" value="Chromosome I"/>
</dbReference>
<dbReference type="PRINTS" id="PR00260">
    <property type="entry name" value="CHEMTRNSDUCR"/>
</dbReference>
<evidence type="ECO:0000256" key="1">
    <source>
        <dbReference type="ARBA" id="ARBA00023224"/>
    </source>
</evidence>
<dbReference type="Pfam" id="PF00015">
    <property type="entry name" value="MCPsignal"/>
    <property type="match status" value="1"/>
</dbReference>
<keyword evidence="1 3" id="KW-0807">Transducer</keyword>
<gene>
    <name evidence="7" type="ORF">SAMN05444159_1336</name>
</gene>
<dbReference type="AlphaFoldDB" id="A0A1M6LNT6"/>
<dbReference type="Gene3D" id="1.10.287.950">
    <property type="entry name" value="Methyl-accepting chemotaxis protein"/>
    <property type="match status" value="1"/>
</dbReference>
<dbReference type="InterPro" id="IPR004089">
    <property type="entry name" value="MCPsignal_dom"/>
</dbReference>
<keyword evidence="4" id="KW-1133">Transmembrane helix</keyword>
<organism evidence="7 8">
    <name type="scientific">Bradyrhizobium lablabi</name>
    <dbReference type="NCBI Taxonomy" id="722472"/>
    <lineage>
        <taxon>Bacteria</taxon>
        <taxon>Pseudomonadati</taxon>
        <taxon>Pseudomonadota</taxon>
        <taxon>Alphaproteobacteria</taxon>
        <taxon>Hyphomicrobiales</taxon>
        <taxon>Nitrobacteraceae</taxon>
        <taxon>Bradyrhizobium</taxon>
    </lineage>
</organism>
<dbReference type="InterPro" id="IPR004090">
    <property type="entry name" value="Chemotax_Me-accpt_rcpt"/>
</dbReference>
<evidence type="ECO:0000256" key="2">
    <source>
        <dbReference type="ARBA" id="ARBA00029447"/>
    </source>
</evidence>
<dbReference type="GO" id="GO:0006935">
    <property type="term" value="P:chemotaxis"/>
    <property type="evidence" value="ECO:0007669"/>
    <property type="project" value="InterPro"/>
</dbReference>
<evidence type="ECO:0000256" key="4">
    <source>
        <dbReference type="SAM" id="Phobius"/>
    </source>
</evidence>
<dbReference type="SMART" id="SM00304">
    <property type="entry name" value="HAMP"/>
    <property type="match status" value="1"/>
</dbReference>
<sequence>MLFGRPMVTNGLGGEAEMAEATKSDNPASPNGMMSRLSLAGKLYAVFALFAALTAAITALSDYNSRRNAELTEAIETASRAALNVERVNSLVYAVVMESRGVYMSTDAAAVKKFGEGLLKFNDQILAVVKDWESIIRADDAEQFSTFKQRILQFVDFRKELVRRAVEISPAAGREFGDNDANRAVRSALNRDLEALSRVYDERSRQIVQQTAANRNMSFVLTCLGALALLVVIIGVLIISRSVARPLSLITTTIKHVAEGAENVEVPHINRTDEIGALARAIRIFQEAMERNRNLNSQVLEESKSRDQRARHIETSVEEFRSAIGNVLRAVTDNASAMRDTAQSITKVASDANGRAVAATGATEQASSNVFAVAGAAEELSASVEEIGRQVRQSADVVEQAGLRTEKSIAEIESLAAATQRIDGVLNLIQTIAEQTNLLALNATIEAARAGEAGRGFAVVAHEVKALAEQTAKATSEIGQNVSLIQVSTRNAVDAVREIGHAVRDINEVTSNIASAVEQQDLATREISANAQSAAQGNETLVANITSLSDAIGETNKSAASVLSTSGDLTSTAETLSREVDKFFHNLRADPLEHGGARQTAVAG</sequence>
<name>A0A1M6LNT6_9BRAD</name>
<dbReference type="Pfam" id="PF00672">
    <property type="entry name" value="HAMP"/>
    <property type="match status" value="1"/>
</dbReference>
<evidence type="ECO:0000313" key="8">
    <source>
        <dbReference type="Proteomes" id="UP000189935"/>
    </source>
</evidence>
<dbReference type="SMART" id="SM00283">
    <property type="entry name" value="MA"/>
    <property type="match status" value="1"/>
</dbReference>
<evidence type="ECO:0000313" key="7">
    <source>
        <dbReference type="EMBL" id="SHJ72876.1"/>
    </source>
</evidence>
<feature type="transmembrane region" description="Helical" evidence="4">
    <location>
        <begin position="219"/>
        <end position="239"/>
    </location>
</feature>
<dbReference type="PANTHER" id="PTHR32089">
    <property type="entry name" value="METHYL-ACCEPTING CHEMOTAXIS PROTEIN MCPB"/>
    <property type="match status" value="1"/>
</dbReference>
<dbReference type="GO" id="GO:0016020">
    <property type="term" value="C:membrane"/>
    <property type="evidence" value="ECO:0007669"/>
    <property type="project" value="InterPro"/>
</dbReference>